<evidence type="ECO:0000313" key="6">
    <source>
        <dbReference type="EMBL" id="SFA70746.1"/>
    </source>
</evidence>
<dbReference type="InterPro" id="IPR002139">
    <property type="entry name" value="Ribo/fructo_kinase"/>
</dbReference>
<dbReference type="PROSITE" id="PS00584">
    <property type="entry name" value="PFKB_KINASES_2"/>
    <property type="match status" value="1"/>
</dbReference>
<proteinExistence type="inferred from homology"/>
<dbReference type="SUPFAM" id="SSF53613">
    <property type="entry name" value="Ribokinase-like"/>
    <property type="match status" value="1"/>
</dbReference>
<dbReference type="GO" id="GO:0016301">
    <property type="term" value="F:kinase activity"/>
    <property type="evidence" value="ECO:0007669"/>
    <property type="project" value="UniProtKB-KW"/>
</dbReference>
<accession>A0A1I0V5B3</accession>
<keyword evidence="7" id="KW-1185">Reference proteome</keyword>
<dbReference type="PANTHER" id="PTHR10584:SF166">
    <property type="entry name" value="RIBOKINASE"/>
    <property type="match status" value="1"/>
</dbReference>
<dbReference type="STRING" id="988821.SAMN05421867_101127"/>
<dbReference type="AlphaFoldDB" id="A0A1I0V5B3"/>
<dbReference type="Proteomes" id="UP000199012">
    <property type="component" value="Unassembled WGS sequence"/>
</dbReference>
<name>A0A1I0V5B3_9CELL</name>
<dbReference type="InterPro" id="IPR029056">
    <property type="entry name" value="Ribokinase-like"/>
</dbReference>
<evidence type="ECO:0000256" key="1">
    <source>
        <dbReference type="ARBA" id="ARBA00010688"/>
    </source>
</evidence>
<protein>
    <submittedName>
        <fullName evidence="6">Ribokinase</fullName>
    </submittedName>
</protein>
<dbReference type="RefSeq" id="WP_090029823.1">
    <property type="nucleotide sequence ID" value="NZ_BONM01000005.1"/>
</dbReference>
<feature type="domain" description="Carbohydrate kinase PfkB" evidence="5">
    <location>
        <begin position="16"/>
        <end position="277"/>
    </location>
</feature>
<dbReference type="PANTHER" id="PTHR10584">
    <property type="entry name" value="SUGAR KINASE"/>
    <property type="match status" value="1"/>
</dbReference>
<sequence length="278" mass="26656">MRGAPVDGGGGGVVRVVGSLNEDLTVTTHRAPGPGETVLGRDVARGAGGKGGNQAVAAARAGARTVMVGAVGRDDAGTRLLAGLVDEGVDTSCVQRVGSTTGLALITLDDDGENRIVVVAGANASLGAAHVRASLGALAPGDVVVAQGEVPPAAVEEAGRCAADAGALLVLNLAPVVDVDLAAAAPAVLVLNEREAALLDPSGREAADRAERLCRRTGAAVVVTAGAAGAVVASSGGVRRAAPVPAAQVVDTTGAGDAFVGALAAGLAAGEDLDGAVA</sequence>
<dbReference type="Gene3D" id="3.40.1190.20">
    <property type="match status" value="1"/>
</dbReference>
<dbReference type="Pfam" id="PF00294">
    <property type="entry name" value="PfkB"/>
    <property type="match status" value="1"/>
</dbReference>
<dbReference type="InterPro" id="IPR002173">
    <property type="entry name" value="Carboh/pur_kinase_PfkB_CS"/>
</dbReference>
<evidence type="ECO:0000259" key="5">
    <source>
        <dbReference type="Pfam" id="PF00294"/>
    </source>
</evidence>
<evidence type="ECO:0000256" key="3">
    <source>
        <dbReference type="ARBA" id="ARBA00022777"/>
    </source>
</evidence>
<gene>
    <name evidence="6" type="ORF">SAMN05421867_101127</name>
</gene>
<organism evidence="6 7">
    <name type="scientific">Cellulomonas marina</name>
    <dbReference type="NCBI Taxonomy" id="988821"/>
    <lineage>
        <taxon>Bacteria</taxon>
        <taxon>Bacillati</taxon>
        <taxon>Actinomycetota</taxon>
        <taxon>Actinomycetes</taxon>
        <taxon>Micrococcales</taxon>
        <taxon>Cellulomonadaceae</taxon>
        <taxon>Cellulomonas</taxon>
    </lineage>
</organism>
<evidence type="ECO:0000256" key="2">
    <source>
        <dbReference type="ARBA" id="ARBA00022679"/>
    </source>
</evidence>
<reference evidence="6 7" key="1">
    <citation type="submission" date="2016-10" db="EMBL/GenBank/DDBJ databases">
        <authorList>
            <person name="de Groot N.N."/>
        </authorList>
    </citation>
    <scope>NUCLEOTIDE SEQUENCE [LARGE SCALE GENOMIC DNA]</scope>
    <source>
        <strain evidence="6 7">CGMCC 4.6945</strain>
    </source>
</reference>
<keyword evidence="3 4" id="KW-0418">Kinase</keyword>
<evidence type="ECO:0000313" key="7">
    <source>
        <dbReference type="Proteomes" id="UP000199012"/>
    </source>
</evidence>
<dbReference type="GO" id="GO:0006796">
    <property type="term" value="P:phosphate-containing compound metabolic process"/>
    <property type="evidence" value="ECO:0007669"/>
    <property type="project" value="UniProtKB-ARBA"/>
</dbReference>
<dbReference type="EMBL" id="FOKA01000001">
    <property type="protein sequence ID" value="SFA70746.1"/>
    <property type="molecule type" value="Genomic_DNA"/>
</dbReference>
<dbReference type="GO" id="GO:0005829">
    <property type="term" value="C:cytosol"/>
    <property type="evidence" value="ECO:0007669"/>
    <property type="project" value="TreeGrafter"/>
</dbReference>
<keyword evidence="2 4" id="KW-0808">Transferase</keyword>
<dbReference type="PRINTS" id="PR00990">
    <property type="entry name" value="RIBOKINASE"/>
</dbReference>
<evidence type="ECO:0000256" key="4">
    <source>
        <dbReference type="RuleBase" id="RU003704"/>
    </source>
</evidence>
<dbReference type="OrthoDB" id="9775849at2"/>
<dbReference type="InterPro" id="IPR011611">
    <property type="entry name" value="PfkB_dom"/>
</dbReference>
<comment type="similarity">
    <text evidence="1 4">Belongs to the carbohydrate kinase PfkB family.</text>
</comment>